<evidence type="ECO:0000313" key="1">
    <source>
        <dbReference type="EMBL" id="WMV24310.1"/>
    </source>
</evidence>
<evidence type="ECO:0000313" key="2">
    <source>
        <dbReference type="Proteomes" id="UP001234989"/>
    </source>
</evidence>
<keyword evidence="2" id="KW-1185">Reference proteome</keyword>
<sequence>QSNEDSLDYDLKDSSDEDLEEYSPIHATAYPNFDFNTQHFSNMHPVSHNEAFENLSETNEDGENGGRHFNIETNQISFTNELASQHGTNLVEMENENETPYNLVDIPMYDGTGLPQSHLKAYLDWLASISQGNEFNMRLFVRTLTGLALMWYANQDTWKWFSWIDMAKDFLKQYGPPNRASKGCDFLKRKSMESLEGIKGHESQMKVAESILGHYCLNKVQSRDKGKTIVTEESNVPPLVLEARKTQTFTPLSEPISFIFEKLRSLKNLQPKYHEIPLNPFNLAKQCTFHSGMLGHTTNECHYLKKDIQKLLDNGMILQR</sequence>
<dbReference type="PANTHER" id="PTHR33223:SF8">
    <property type="entry name" value="OS04G0172440 PROTEIN"/>
    <property type="match status" value="1"/>
</dbReference>
<accession>A0AAF0TSF7</accession>
<evidence type="ECO:0008006" key="3">
    <source>
        <dbReference type="Google" id="ProtNLM"/>
    </source>
</evidence>
<dbReference type="Proteomes" id="UP001234989">
    <property type="component" value="Chromosome 4"/>
</dbReference>
<organism evidence="1 2">
    <name type="scientific">Solanum verrucosum</name>
    <dbReference type="NCBI Taxonomy" id="315347"/>
    <lineage>
        <taxon>Eukaryota</taxon>
        <taxon>Viridiplantae</taxon>
        <taxon>Streptophyta</taxon>
        <taxon>Embryophyta</taxon>
        <taxon>Tracheophyta</taxon>
        <taxon>Spermatophyta</taxon>
        <taxon>Magnoliopsida</taxon>
        <taxon>eudicotyledons</taxon>
        <taxon>Gunneridae</taxon>
        <taxon>Pentapetalae</taxon>
        <taxon>asterids</taxon>
        <taxon>lamiids</taxon>
        <taxon>Solanales</taxon>
        <taxon>Solanaceae</taxon>
        <taxon>Solanoideae</taxon>
        <taxon>Solaneae</taxon>
        <taxon>Solanum</taxon>
    </lineage>
</organism>
<name>A0AAF0TSF7_SOLVR</name>
<reference evidence="1" key="1">
    <citation type="submission" date="2023-08" db="EMBL/GenBank/DDBJ databases">
        <title>A de novo genome assembly of Solanum verrucosum Schlechtendal, a Mexican diploid species geographically isolated from the other diploid A-genome species in potato relatives.</title>
        <authorList>
            <person name="Hosaka K."/>
        </authorList>
    </citation>
    <scope>NUCLEOTIDE SEQUENCE</scope>
    <source>
        <tissue evidence="1">Young leaves</tissue>
    </source>
</reference>
<dbReference type="EMBL" id="CP133615">
    <property type="protein sequence ID" value="WMV24310.1"/>
    <property type="molecule type" value="Genomic_DNA"/>
</dbReference>
<dbReference type="AlphaFoldDB" id="A0AAF0TSF7"/>
<protein>
    <recommendedName>
        <fullName evidence="3">Retrotransposon gag domain-containing protein</fullName>
    </recommendedName>
</protein>
<gene>
    <name evidence="1" type="ORF">MTR67_017695</name>
</gene>
<dbReference type="PANTHER" id="PTHR33223">
    <property type="entry name" value="CCHC-TYPE DOMAIN-CONTAINING PROTEIN"/>
    <property type="match status" value="1"/>
</dbReference>
<proteinExistence type="predicted"/>
<feature type="non-terminal residue" evidence="1">
    <location>
        <position position="1"/>
    </location>
</feature>